<protein>
    <submittedName>
        <fullName evidence="3">Glycosyltransferase</fullName>
    </submittedName>
</protein>
<dbReference type="SUPFAM" id="SSF53756">
    <property type="entry name" value="UDP-Glycosyltransferase/glycogen phosphorylase"/>
    <property type="match status" value="1"/>
</dbReference>
<sequence length="390" mass="43703">MKILHVIPSIAPVRGGPSIAVIAMVKSLRIVGIDAEIATTNDNGNTLLDIPLNDLHDYQSVPVRFFARFSPNLHAMREFAFSASFTTWLWQHIRDYDLIHVHAIFSYPSTIAMAIARSQNVPYIIRPLGQLCEWSLQQSKRKKEVYLTLIEKANLKGATALHLTSKQEQKELESLNWNLPNFILPHGLVLPTPIPAARQQLHQILNILLEIPIILFLSRLHPKKGIDYLIPALAKLQKQNFAFVLAGNGDSEYEAELDRLIKENNLSDRTYKLGFVSGEKKNICLQGADLYVLTSHSENFGVAVLEALASGTPAIVTKGVALSELIKEQNLGWVVDLEINAIAEAIQQFLDNQKVGKIIGDRATQYVQENYTWEKIAAQMALIYSKITNH</sequence>
<dbReference type="EMBL" id="JACJQB010000003">
    <property type="protein sequence ID" value="MBD2187078.1"/>
    <property type="molecule type" value="Genomic_DNA"/>
</dbReference>
<dbReference type="InterPro" id="IPR001296">
    <property type="entry name" value="Glyco_trans_1"/>
</dbReference>
<dbReference type="RefSeq" id="WP_190401967.1">
    <property type="nucleotide sequence ID" value="NZ_JACJQB010000003.1"/>
</dbReference>
<comment type="caution">
    <text evidence="3">The sequence shown here is derived from an EMBL/GenBank/DDBJ whole genome shotgun (WGS) entry which is preliminary data.</text>
</comment>
<dbReference type="PANTHER" id="PTHR45947:SF3">
    <property type="entry name" value="SULFOQUINOVOSYL TRANSFERASE SQD2"/>
    <property type="match status" value="1"/>
</dbReference>
<dbReference type="Pfam" id="PF13579">
    <property type="entry name" value="Glyco_trans_4_4"/>
    <property type="match status" value="1"/>
</dbReference>
<keyword evidence="4" id="KW-1185">Reference proteome</keyword>
<evidence type="ECO:0000313" key="3">
    <source>
        <dbReference type="EMBL" id="MBD2187078.1"/>
    </source>
</evidence>
<feature type="domain" description="Glycosyl transferase family 1" evidence="1">
    <location>
        <begin position="199"/>
        <end position="364"/>
    </location>
</feature>
<evidence type="ECO:0000259" key="1">
    <source>
        <dbReference type="Pfam" id="PF00534"/>
    </source>
</evidence>
<dbReference type="PANTHER" id="PTHR45947">
    <property type="entry name" value="SULFOQUINOVOSYL TRANSFERASE SQD2"/>
    <property type="match status" value="1"/>
</dbReference>
<organism evidence="3 4">
    <name type="scientific">Pseudanabaena mucicola FACHB-723</name>
    <dbReference type="NCBI Taxonomy" id="2692860"/>
    <lineage>
        <taxon>Bacteria</taxon>
        <taxon>Bacillati</taxon>
        <taxon>Cyanobacteriota</taxon>
        <taxon>Cyanophyceae</taxon>
        <taxon>Pseudanabaenales</taxon>
        <taxon>Pseudanabaenaceae</taxon>
        <taxon>Pseudanabaena</taxon>
    </lineage>
</organism>
<dbReference type="InterPro" id="IPR028098">
    <property type="entry name" value="Glyco_trans_4-like_N"/>
</dbReference>
<gene>
    <name evidence="3" type="ORF">H6F41_02835</name>
</gene>
<dbReference type="Pfam" id="PF00534">
    <property type="entry name" value="Glycos_transf_1"/>
    <property type="match status" value="1"/>
</dbReference>
<name>A0ABR7ZUJ6_9CYAN</name>
<evidence type="ECO:0000259" key="2">
    <source>
        <dbReference type="Pfam" id="PF13579"/>
    </source>
</evidence>
<proteinExistence type="predicted"/>
<evidence type="ECO:0000313" key="4">
    <source>
        <dbReference type="Proteomes" id="UP000642094"/>
    </source>
</evidence>
<dbReference type="Gene3D" id="3.40.50.2000">
    <property type="entry name" value="Glycogen Phosphorylase B"/>
    <property type="match status" value="2"/>
</dbReference>
<feature type="domain" description="Glycosyltransferase subfamily 4-like N-terminal" evidence="2">
    <location>
        <begin position="15"/>
        <end position="175"/>
    </location>
</feature>
<dbReference type="InterPro" id="IPR050194">
    <property type="entry name" value="Glycosyltransferase_grp1"/>
</dbReference>
<dbReference type="Proteomes" id="UP000642094">
    <property type="component" value="Unassembled WGS sequence"/>
</dbReference>
<dbReference type="CDD" id="cd03821">
    <property type="entry name" value="GT4_Bme6-like"/>
    <property type="match status" value="1"/>
</dbReference>
<accession>A0ABR7ZUJ6</accession>
<reference evidence="3 4" key="1">
    <citation type="journal article" date="2020" name="ISME J.">
        <title>Comparative genomics reveals insights into cyanobacterial evolution and habitat adaptation.</title>
        <authorList>
            <person name="Chen M.Y."/>
            <person name="Teng W.K."/>
            <person name="Zhao L."/>
            <person name="Hu C.X."/>
            <person name="Zhou Y.K."/>
            <person name="Han B.P."/>
            <person name="Song L.R."/>
            <person name="Shu W.S."/>
        </authorList>
    </citation>
    <scope>NUCLEOTIDE SEQUENCE [LARGE SCALE GENOMIC DNA]</scope>
    <source>
        <strain evidence="3 4">FACHB-723</strain>
    </source>
</reference>